<evidence type="ECO:0000256" key="12">
    <source>
        <dbReference type="ARBA" id="ARBA00023180"/>
    </source>
</evidence>
<evidence type="ECO:0000256" key="24">
    <source>
        <dbReference type="ARBA" id="ARBA00081195"/>
    </source>
</evidence>
<evidence type="ECO:0000256" key="5">
    <source>
        <dbReference type="ARBA" id="ARBA00022448"/>
    </source>
</evidence>
<dbReference type="GO" id="GO:0006820">
    <property type="term" value="P:monoatomic anion transport"/>
    <property type="evidence" value="ECO:0007669"/>
    <property type="project" value="TreeGrafter"/>
</dbReference>
<evidence type="ECO:0000256" key="1">
    <source>
        <dbReference type="ARBA" id="ARBA00004432"/>
    </source>
</evidence>
<comment type="catalytic activity">
    <reaction evidence="17">
        <text>N-acetylneuraminate(in) + H(+)(in) = N-acetylneuraminate(out) + H(+)(out)</text>
        <dbReference type="Rhea" id="RHEA:28987"/>
        <dbReference type="ChEBI" id="CHEBI:15378"/>
        <dbReference type="ChEBI" id="CHEBI:35418"/>
    </reaction>
    <physiologicalReaction direction="right-to-left" evidence="17">
        <dbReference type="Rhea" id="RHEA:28989"/>
    </physiologicalReaction>
</comment>
<dbReference type="GO" id="GO:0015293">
    <property type="term" value="F:symporter activity"/>
    <property type="evidence" value="ECO:0007669"/>
    <property type="project" value="UniProtKB-KW"/>
</dbReference>
<dbReference type="SUPFAM" id="SSF103473">
    <property type="entry name" value="MFS general substrate transporter"/>
    <property type="match status" value="1"/>
</dbReference>
<dbReference type="PANTHER" id="PTHR11662">
    <property type="entry name" value="SOLUTE CARRIER FAMILY 17"/>
    <property type="match status" value="1"/>
</dbReference>
<dbReference type="InterPro" id="IPR011701">
    <property type="entry name" value="MFS"/>
</dbReference>
<dbReference type="GO" id="GO:0016323">
    <property type="term" value="C:basolateral plasma membrane"/>
    <property type="evidence" value="ECO:0007669"/>
    <property type="project" value="UniProtKB-SubCell"/>
</dbReference>
<dbReference type="GO" id="GO:0030672">
    <property type="term" value="C:synaptic vesicle membrane"/>
    <property type="evidence" value="ECO:0007669"/>
    <property type="project" value="UniProtKB-SubCell"/>
</dbReference>
<dbReference type="InterPro" id="IPR020846">
    <property type="entry name" value="MFS_dom"/>
</dbReference>
<dbReference type="GO" id="GO:0046942">
    <property type="term" value="P:carboxylic acid transport"/>
    <property type="evidence" value="ECO:0007669"/>
    <property type="project" value="UniProtKB-ARBA"/>
</dbReference>
<keyword evidence="11 26" id="KW-0472">Membrane</keyword>
<evidence type="ECO:0000256" key="11">
    <source>
        <dbReference type="ARBA" id="ARBA00023136"/>
    </source>
</evidence>
<evidence type="ECO:0000256" key="26">
    <source>
        <dbReference type="SAM" id="Phobius"/>
    </source>
</evidence>
<dbReference type="FunFam" id="1.20.1250.20:FF:000067">
    <property type="entry name" value="sialin isoform X2"/>
    <property type="match status" value="1"/>
</dbReference>
<feature type="transmembrane region" description="Helical" evidence="26">
    <location>
        <begin position="399"/>
        <end position="418"/>
    </location>
</feature>
<dbReference type="FunFam" id="1.20.1250.20:FF:000003">
    <property type="entry name" value="Solute carrier family 17 member 3"/>
    <property type="match status" value="1"/>
</dbReference>
<evidence type="ECO:0000256" key="2">
    <source>
        <dbReference type="ARBA" id="ARBA00004554"/>
    </source>
</evidence>
<dbReference type="GeneID" id="105368841"/>
<dbReference type="InterPro" id="IPR036259">
    <property type="entry name" value="MFS_trans_sf"/>
</dbReference>
<gene>
    <name evidence="29" type="primary">LOC105368841</name>
</gene>
<name>A0AAJ7E3A9_9HYME</name>
<evidence type="ECO:0000256" key="19">
    <source>
        <dbReference type="ARBA" id="ARBA00051447"/>
    </source>
</evidence>
<comment type="catalytic activity">
    <reaction evidence="19">
        <text>L-glutamate(out) = L-glutamate(in)</text>
        <dbReference type="Rhea" id="RHEA:66336"/>
        <dbReference type="ChEBI" id="CHEBI:29985"/>
    </reaction>
    <physiologicalReaction direction="left-to-right" evidence="19">
        <dbReference type="Rhea" id="RHEA:66337"/>
    </physiologicalReaction>
</comment>
<keyword evidence="12" id="KW-0325">Glycoprotein</keyword>
<dbReference type="AlphaFoldDB" id="A0AAJ7E3A9"/>
<feature type="transmembrane region" description="Helical" evidence="26">
    <location>
        <begin position="35"/>
        <end position="56"/>
    </location>
</feature>
<evidence type="ECO:0000313" key="28">
    <source>
        <dbReference type="Proteomes" id="UP000695007"/>
    </source>
</evidence>
<evidence type="ECO:0000259" key="27">
    <source>
        <dbReference type="PROSITE" id="PS50850"/>
    </source>
</evidence>
<proteinExistence type="predicted"/>
<keyword evidence="9 26" id="KW-1133">Transmembrane helix</keyword>
<feature type="domain" description="Major facilitator superfamily (MFS) profile" evidence="27">
    <location>
        <begin position="67"/>
        <end position="515"/>
    </location>
</feature>
<feature type="transmembrane region" description="Helical" evidence="26">
    <location>
        <begin position="68"/>
        <end position="93"/>
    </location>
</feature>
<evidence type="ECO:0000256" key="6">
    <source>
        <dbReference type="ARBA" id="ARBA00022475"/>
    </source>
</evidence>
<evidence type="ECO:0000256" key="9">
    <source>
        <dbReference type="ARBA" id="ARBA00022989"/>
    </source>
</evidence>
<evidence type="ECO:0000256" key="17">
    <source>
        <dbReference type="ARBA" id="ARBA00050625"/>
    </source>
</evidence>
<dbReference type="KEGG" id="csol:105368841"/>
<evidence type="ECO:0000256" key="14">
    <source>
        <dbReference type="ARBA" id="ARBA00023329"/>
    </source>
</evidence>
<evidence type="ECO:0000256" key="18">
    <source>
        <dbReference type="ARBA" id="ARBA00051403"/>
    </source>
</evidence>
<feature type="transmembrane region" description="Helical" evidence="26">
    <location>
        <begin position="457"/>
        <end position="477"/>
    </location>
</feature>
<evidence type="ECO:0000256" key="20">
    <source>
        <dbReference type="ARBA" id="ARBA00051612"/>
    </source>
</evidence>
<evidence type="ECO:0000256" key="8">
    <source>
        <dbReference type="ARBA" id="ARBA00022847"/>
    </source>
</evidence>
<keyword evidence="14" id="KW-0968">Cytoplasmic vesicle</keyword>
<evidence type="ECO:0000256" key="25">
    <source>
        <dbReference type="ARBA" id="ARBA00081925"/>
    </source>
</evidence>
<comment type="catalytic activity">
    <reaction evidence="18">
        <text>N-acetyl-L-aspartyl-L-glutamate(out) = N-acetyl-L-aspartyl-L-glutamate(in)</text>
        <dbReference type="Rhea" id="RHEA:72599"/>
        <dbReference type="ChEBI" id="CHEBI:76931"/>
    </reaction>
    <physiologicalReaction direction="left-to-right" evidence="18">
        <dbReference type="Rhea" id="RHEA:72600"/>
    </physiologicalReaction>
</comment>
<dbReference type="Proteomes" id="UP000695007">
    <property type="component" value="Unplaced"/>
</dbReference>
<evidence type="ECO:0000256" key="3">
    <source>
        <dbReference type="ARBA" id="ARBA00004638"/>
    </source>
</evidence>
<comment type="catalytic activity">
    <reaction evidence="16">
        <text>L-aspartate(out) = L-aspartate(in)</text>
        <dbReference type="Rhea" id="RHEA:66332"/>
        <dbReference type="ChEBI" id="CHEBI:29991"/>
    </reaction>
    <physiologicalReaction direction="left-to-right" evidence="16">
        <dbReference type="Rhea" id="RHEA:66333"/>
    </physiologicalReaction>
</comment>
<dbReference type="PANTHER" id="PTHR11662:SF415">
    <property type="entry name" value="AT30085P-RELATED"/>
    <property type="match status" value="1"/>
</dbReference>
<feature type="transmembrane region" description="Helical" evidence="26">
    <location>
        <begin position="424"/>
        <end position="445"/>
    </location>
</feature>
<feature type="transmembrane region" description="Helical" evidence="26">
    <location>
        <begin position="166"/>
        <end position="189"/>
    </location>
</feature>
<comment type="catalytic activity">
    <reaction evidence="20">
        <text>D-glucuronate(out) + H(+)(out) = D-glucuronate(in) + H(+)(in)</text>
        <dbReference type="Rhea" id="RHEA:72591"/>
        <dbReference type="ChEBI" id="CHEBI:15378"/>
        <dbReference type="ChEBI" id="CHEBI:58720"/>
    </reaction>
    <physiologicalReaction direction="left-to-right" evidence="20">
        <dbReference type="Rhea" id="RHEA:72592"/>
    </physiologicalReaction>
</comment>
<feature type="transmembrane region" description="Helical" evidence="26">
    <location>
        <begin position="489"/>
        <end position="508"/>
    </location>
</feature>
<dbReference type="PROSITE" id="PS00217">
    <property type="entry name" value="SUGAR_TRANSPORT_2"/>
    <property type="match status" value="1"/>
</dbReference>
<comment type="catalytic activity">
    <reaction evidence="15">
        <text>2 nitrate(out) + H(+)(out) = 2 nitrate(in) + H(+)(in)</text>
        <dbReference type="Rhea" id="RHEA:71539"/>
        <dbReference type="ChEBI" id="CHEBI:15378"/>
        <dbReference type="ChEBI" id="CHEBI:17632"/>
    </reaction>
    <physiologicalReaction direction="left-to-right" evidence="15">
        <dbReference type="Rhea" id="RHEA:71540"/>
    </physiologicalReaction>
</comment>
<evidence type="ECO:0000256" key="22">
    <source>
        <dbReference type="ARBA" id="ARBA00069713"/>
    </source>
</evidence>
<keyword evidence="8" id="KW-0769">Symport</keyword>
<dbReference type="PROSITE" id="PS50850">
    <property type="entry name" value="MFS"/>
    <property type="match status" value="1"/>
</dbReference>
<evidence type="ECO:0000256" key="10">
    <source>
        <dbReference type="ARBA" id="ARBA00023018"/>
    </source>
</evidence>
<feature type="transmembrane region" description="Helical" evidence="26">
    <location>
        <begin position="324"/>
        <end position="342"/>
    </location>
</feature>
<accession>A0AAJ7E3A9</accession>
<organism evidence="28 29">
    <name type="scientific">Ceratosolen solmsi marchali</name>
    <dbReference type="NCBI Taxonomy" id="326594"/>
    <lineage>
        <taxon>Eukaryota</taxon>
        <taxon>Metazoa</taxon>
        <taxon>Ecdysozoa</taxon>
        <taxon>Arthropoda</taxon>
        <taxon>Hexapoda</taxon>
        <taxon>Insecta</taxon>
        <taxon>Pterygota</taxon>
        <taxon>Neoptera</taxon>
        <taxon>Endopterygota</taxon>
        <taxon>Hymenoptera</taxon>
        <taxon>Apocrita</taxon>
        <taxon>Proctotrupomorpha</taxon>
        <taxon>Chalcidoidea</taxon>
        <taxon>Agaonidae</taxon>
        <taxon>Agaoninae</taxon>
        <taxon>Ceratosolen</taxon>
    </lineage>
</organism>
<feature type="transmembrane region" description="Helical" evidence="26">
    <location>
        <begin position="195"/>
        <end position="219"/>
    </location>
</feature>
<reference evidence="29" key="1">
    <citation type="submission" date="2025-08" db="UniProtKB">
        <authorList>
            <consortium name="RefSeq"/>
        </authorList>
    </citation>
    <scope>IDENTIFICATION</scope>
</reference>
<keyword evidence="5" id="KW-0813">Transport</keyword>
<evidence type="ECO:0000256" key="15">
    <source>
        <dbReference type="ARBA" id="ARBA00050101"/>
    </source>
</evidence>
<keyword evidence="6" id="KW-1003">Cell membrane</keyword>
<evidence type="ECO:0000256" key="7">
    <source>
        <dbReference type="ARBA" id="ARBA00022692"/>
    </source>
</evidence>
<sequence>MLFHSLEFQGIFVVHWYNRRELVTLEHLYKITKRLHFSVLILFFLSVFIIFSKMLGDLKKCCVIIPQRWIFALMCFLALFNAYAMRACLSIAITEMVVPITVPEAVQDETCPSMDVKLPINQTKHFEGTYEWDEYTQGLILSSFYWGYIITHLPGGMIADKYGGKYTLGIGILLTAIFTLLTPLAVYWGESNALIALRILMGLGEGTTYPAINVLLAQWTPPEERSRTGSFVYAGALIGTIYATMVSGLILYYSNTGWPTVFYVIGTTSIIWFVIWLLACYNNPRDHPFISIDEVNYLKERMSKHTHDEPSSVPWKLILMSKPLWAVIIALIGFNWSILTIVTDLPKYMSGVLKFSVQNNGYLTSFVYLCMWIGGTASSCLADYLITKDYASITQVRKLGSILALPASASFIVAASYAGCDRVLVIGMFTIAMLLMGTAFPSVMVNALDLSPNYAGTLMALTNGLSALTGIASPYIIGIITPNQTLSEWRLVFWILFGMSVISNLIFLKYGSGKVEDWNDPKFIRVRSRKRESFEEINM</sequence>
<keyword evidence="7 26" id="KW-0812">Transmembrane</keyword>
<comment type="subcellular location">
    <subcellularLocation>
        <location evidence="2">Basolateral cell membrane</location>
        <topology evidence="2">Multi-pass membrane protein</topology>
    </subcellularLocation>
    <subcellularLocation>
        <location evidence="3">Cytoplasmic vesicle</location>
        <location evidence="3">Secretory vesicle membrane</location>
        <topology evidence="3">Multi-pass membrane protein</topology>
    </subcellularLocation>
    <subcellularLocation>
        <location evidence="1">Cytoplasmic vesicle</location>
        <location evidence="1">Secretory vesicle</location>
        <location evidence="1">Synaptic vesicle membrane</location>
    </subcellularLocation>
    <subcellularLocation>
        <location evidence="4">Lysosome membrane</location>
    </subcellularLocation>
</comment>
<evidence type="ECO:0000256" key="23">
    <source>
        <dbReference type="ARBA" id="ARBA00080244"/>
    </source>
</evidence>
<evidence type="ECO:0000256" key="4">
    <source>
        <dbReference type="ARBA" id="ARBA00004656"/>
    </source>
</evidence>
<evidence type="ECO:0000256" key="21">
    <source>
        <dbReference type="ARBA" id="ARBA00056891"/>
    </source>
</evidence>
<dbReference type="Pfam" id="PF07690">
    <property type="entry name" value="MFS_1"/>
    <property type="match status" value="1"/>
</dbReference>
<comment type="function">
    <text evidence="21">Receptor for CM101, a polysaccharide produced by group B Streptococcus with antipathoangiogenic properties.</text>
</comment>
<feature type="transmembrane region" description="Helical" evidence="26">
    <location>
        <begin position="260"/>
        <end position="281"/>
    </location>
</feature>
<feature type="transmembrane region" description="Helical" evidence="26">
    <location>
        <begin position="231"/>
        <end position="254"/>
    </location>
</feature>
<dbReference type="Gene3D" id="1.20.1250.20">
    <property type="entry name" value="MFS general substrate transporter like domains"/>
    <property type="match status" value="2"/>
</dbReference>
<keyword evidence="28" id="KW-1185">Reference proteome</keyword>
<dbReference type="GO" id="GO:0005765">
    <property type="term" value="C:lysosomal membrane"/>
    <property type="evidence" value="ECO:0007669"/>
    <property type="project" value="UniProtKB-SubCell"/>
</dbReference>
<protein>
    <recommendedName>
        <fullName evidence="22">Sialin</fullName>
    </recommendedName>
    <alternativeName>
        <fullName evidence="25">H(+)/nitrate cotransporter</fullName>
    </alternativeName>
    <alternativeName>
        <fullName evidence="23">H(+)/sialic acid cotransporter</fullName>
    </alternativeName>
    <alternativeName>
        <fullName evidence="24">Vesicular excitatory amino acid transporter</fullName>
    </alternativeName>
</protein>
<dbReference type="RefSeq" id="XP_011506273.1">
    <property type="nucleotide sequence ID" value="XM_011507971.1"/>
</dbReference>
<evidence type="ECO:0000256" key="16">
    <source>
        <dbReference type="ARBA" id="ARBA00050554"/>
    </source>
</evidence>
<dbReference type="CDD" id="cd17318">
    <property type="entry name" value="MFS_SLC17"/>
    <property type="match status" value="1"/>
</dbReference>
<keyword evidence="10" id="KW-0770">Synapse</keyword>
<evidence type="ECO:0000256" key="13">
    <source>
        <dbReference type="ARBA" id="ARBA00023228"/>
    </source>
</evidence>
<keyword evidence="13" id="KW-0458">Lysosome</keyword>
<dbReference type="InterPro" id="IPR005829">
    <property type="entry name" value="Sugar_transporter_CS"/>
</dbReference>
<dbReference type="InterPro" id="IPR050382">
    <property type="entry name" value="MFS_Na/Anion_cotransporter"/>
</dbReference>
<feature type="transmembrane region" description="Helical" evidence="26">
    <location>
        <begin position="362"/>
        <end position="387"/>
    </location>
</feature>
<evidence type="ECO:0000313" key="29">
    <source>
        <dbReference type="RefSeq" id="XP_011506273.1"/>
    </source>
</evidence>